<evidence type="ECO:0000313" key="7">
    <source>
        <dbReference type="EMBL" id="HIU52723.1"/>
    </source>
</evidence>
<feature type="binding site" evidence="2">
    <location>
        <begin position="202"/>
        <end position="209"/>
    </location>
    <ligand>
        <name>ATP</name>
        <dbReference type="ChEBI" id="CHEBI:30616"/>
    </ligand>
</feature>
<dbReference type="InterPro" id="IPR036597">
    <property type="entry name" value="Fido-like_dom_sf"/>
</dbReference>
<feature type="active site" evidence="1">
    <location>
        <position position="198"/>
    </location>
</feature>
<keyword evidence="4" id="KW-0175">Coiled coil</keyword>
<dbReference type="InterPro" id="IPR036388">
    <property type="entry name" value="WH-like_DNA-bd_sf"/>
</dbReference>
<reference evidence="7" key="1">
    <citation type="submission" date="2020-10" db="EMBL/GenBank/DDBJ databases">
        <authorList>
            <person name="Gilroy R."/>
        </authorList>
    </citation>
    <scope>NUCLEOTIDE SEQUENCE</scope>
    <source>
        <strain evidence="7">ChiW3-316</strain>
    </source>
</reference>
<evidence type="ECO:0000313" key="8">
    <source>
        <dbReference type="Proteomes" id="UP000824107"/>
    </source>
</evidence>
<evidence type="ECO:0000256" key="3">
    <source>
        <dbReference type="PIRSR" id="PIRSR640198-3"/>
    </source>
</evidence>
<comment type="caution">
    <text evidence="7">The sequence shown here is derived from an EMBL/GenBank/DDBJ whole genome shotgun (WGS) entry which is preliminary data.</text>
</comment>
<evidence type="ECO:0000256" key="5">
    <source>
        <dbReference type="SAM" id="Phobius"/>
    </source>
</evidence>
<sequence length="352" mass="40148">MPRIKDITITPDILNKIAEIDQFMGSWHAGALNLTPAELKVMKRVATIESVGSSNRIEGNKMTDAEIEELFSNINKKSFSSRDEEEVAGYSDLINTIFENYGDIPLTENYIKQLHQILLKYSSKDERHRGEYKTDSNRVAAYDASGNEIGTIFETATPFDTPRLMRELIQWTNDTFNDRFLHPIIAIGVFIVHFLSIHPFTDGNGRMSRALTVLLMLRNNYGYMPYASMESIIEASKDAYYRALRGTQKTIWGEHVDYEPWLSFFVTSLQKQKRALEEKVQNLQKANTDKLSSTAHEILDLFAIKTELSMPEIVQKTGKNAETIRKSVQNLVKKGFLTKLGTTRGVSYILKK</sequence>
<proteinExistence type="predicted"/>
<feature type="transmembrane region" description="Helical" evidence="5">
    <location>
        <begin position="180"/>
        <end position="200"/>
    </location>
</feature>
<evidence type="ECO:0000256" key="1">
    <source>
        <dbReference type="PIRSR" id="PIRSR640198-1"/>
    </source>
</evidence>
<name>A0A9D1M2K6_9PROT</name>
<dbReference type="SUPFAM" id="SSF46785">
    <property type="entry name" value="Winged helix' DNA-binding domain"/>
    <property type="match status" value="1"/>
</dbReference>
<dbReference type="InterPro" id="IPR036390">
    <property type="entry name" value="WH_DNA-bd_sf"/>
</dbReference>
<keyword evidence="5" id="KW-0472">Membrane</keyword>
<evidence type="ECO:0000259" key="6">
    <source>
        <dbReference type="PROSITE" id="PS51459"/>
    </source>
</evidence>
<dbReference type="Gene3D" id="1.10.10.10">
    <property type="entry name" value="Winged helix-like DNA-binding domain superfamily/Winged helix DNA-binding domain"/>
    <property type="match status" value="1"/>
</dbReference>
<feature type="coiled-coil region" evidence="4">
    <location>
        <begin position="266"/>
        <end position="293"/>
    </location>
</feature>
<dbReference type="PROSITE" id="PS51459">
    <property type="entry name" value="FIDO"/>
    <property type="match status" value="1"/>
</dbReference>
<dbReference type="SUPFAM" id="SSF140931">
    <property type="entry name" value="Fic-like"/>
    <property type="match status" value="1"/>
</dbReference>
<dbReference type="EMBL" id="DVNC01000014">
    <property type="protein sequence ID" value="HIU52723.1"/>
    <property type="molecule type" value="Genomic_DNA"/>
</dbReference>
<keyword evidence="2" id="KW-0067">ATP-binding</keyword>
<feature type="domain" description="Fido" evidence="6">
    <location>
        <begin position="106"/>
        <end position="267"/>
    </location>
</feature>
<evidence type="ECO:0000256" key="2">
    <source>
        <dbReference type="PIRSR" id="PIRSR640198-2"/>
    </source>
</evidence>
<reference evidence="7" key="2">
    <citation type="journal article" date="2021" name="PeerJ">
        <title>Extensive microbial diversity within the chicken gut microbiome revealed by metagenomics and culture.</title>
        <authorList>
            <person name="Gilroy R."/>
            <person name="Ravi A."/>
            <person name="Getino M."/>
            <person name="Pursley I."/>
            <person name="Horton D.L."/>
            <person name="Alikhan N.F."/>
            <person name="Baker D."/>
            <person name="Gharbi K."/>
            <person name="Hall N."/>
            <person name="Watson M."/>
            <person name="Adriaenssens E.M."/>
            <person name="Foster-Nyarko E."/>
            <person name="Jarju S."/>
            <person name="Secka A."/>
            <person name="Antonio M."/>
            <person name="Oren A."/>
            <person name="Chaudhuri R.R."/>
            <person name="La Ragione R."/>
            <person name="Hildebrand F."/>
            <person name="Pallen M.J."/>
        </authorList>
    </citation>
    <scope>NUCLEOTIDE SEQUENCE</scope>
    <source>
        <strain evidence="7">ChiW3-316</strain>
    </source>
</reference>
<keyword evidence="2" id="KW-0547">Nucleotide-binding</keyword>
<keyword evidence="5" id="KW-1133">Transmembrane helix</keyword>
<dbReference type="Pfam" id="PF02661">
    <property type="entry name" value="Fic"/>
    <property type="match status" value="1"/>
</dbReference>
<dbReference type="Gene3D" id="1.10.3290.10">
    <property type="entry name" value="Fido-like domain"/>
    <property type="match status" value="1"/>
</dbReference>
<dbReference type="AlphaFoldDB" id="A0A9D1M2K6"/>
<evidence type="ECO:0000256" key="4">
    <source>
        <dbReference type="SAM" id="Coils"/>
    </source>
</evidence>
<keyword evidence="5" id="KW-0812">Transmembrane</keyword>
<dbReference type="PANTHER" id="PTHR13504">
    <property type="entry name" value="FIDO DOMAIN-CONTAINING PROTEIN DDB_G0283145"/>
    <property type="match status" value="1"/>
</dbReference>
<dbReference type="PANTHER" id="PTHR13504:SF38">
    <property type="entry name" value="FIDO DOMAIN-CONTAINING PROTEIN"/>
    <property type="match status" value="1"/>
</dbReference>
<protein>
    <submittedName>
        <fullName evidence="7">Fic family protein</fullName>
    </submittedName>
</protein>
<gene>
    <name evidence="7" type="ORF">IAD20_01425</name>
</gene>
<dbReference type="InterPro" id="IPR040198">
    <property type="entry name" value="Fido_containing"/>
</dbReference>
<feature type="site" description="Important for autoinhibition of adenylyltransferase activity" evidence="3">
    <location>
        <position position="58"/>
    </location>
</feature>
<dbReference type="GO" id="GO:0005524">
    <property type="term" value="F:ATP binding"/>
    <property type="evidence" value="ECO:0007669"/>
    <property type="project" value="UniProtKB-KW"/>
</dbReference>
<dbReference type="Proteomes" id="UP000824107">
    <property type="component" value="Unassembled WGS sequence"/>
</dbReference>
<accession>A0A9D1M2K6</accession>
<organism evidence="7 8">
    <name type="scientific">Candidatus Scatocola faecipullorum</name>
    <dbReference type="NCBI Taxonomy" id="2840917"/>
    <lineage>
        <taxon>Bacteria</taxon>
        <taxon>Pseudomonadati</taxon>
        <taxon>Pseudomonadota</taxon>
        <taxon>Alphaproteobacteria</taxon>
        <taxon>Rhodospirillales</taxon>
        <taxon>Rhodospirillaceae</taxon>
        <taxon>Rhodospirillaceae incertae sedis</taxon>
        <taxon>Candidatus Scatocola</taxon>
    </lineage>
</organism>
<feature type="binding site" evidence="2">
    <location>
        <begin position="240"/>
        <end position="241"/>
    </location>
    <ligand>
        <name>ATP</name>
        <dbReference type="ChEBI" id="CHEBI:30616"/>
    </ligand>
</feature>
<dbReference type="InterPro" id="IPR003812">
    <property type="entry name" value="Fido"/>
</dbReference>